<evidence type="ECO:0000259" key="2">
    <source>
        <dbReference type="PROSITE" id="PS50113"/>
    </source>
</evidence>
<organism evidence="3 4">
    <name type="scientific">Candidatus Doudnabacteria bacterium RIFCSPHIGHO2_01_FULL_49_9</name>
    <dbReference type="NCBI Taxonomy" id="1817827"/>
    <lineage>
        <taxon>Bacteria</taxon>
        <taxon>Candidatus Doudnaibacteriota</taxon>
    </lineage>
</organism>
<dbReference type="InterPro" id="IPR013655">
    <property type="entry name" value="PAS_fold_3"/>
</dbReference>
<dbReference type="Pfam" id="PF08447">
    <property type="entry name" value="PAS_3"/>
    <property type="match status" value="1"/>
</dbReference>
<protein>
    <recommendedName>
        <fullName evidence="2">PAC domain-containing protein</fullName>
    </recommendedName>
</protein>
<dbReference type="InterPro" id="IPR000014">
    <property type="entry name" value="PAS"/>
</dbReference>
<dbReference type="Gene3D" id="3.30.450.20">
    <property type="entry name" value="PAS domain"/>
    <property type="match status" value="1"/>
</dbReference>
<gene>
    <name evidence="3" type="ORF">A2846_03645</name>
</gene>
<dbReference type="SMART" id="SM00086">
    <property type="entry name" value="PAC"/>
    <property type="match status" value="1"/>
</dbReference>
<dbReference type="AlphaFoldDB" id="A0A1F5P412"/>
<dbReference type="InterPro" id="IPR052163">
    <property type="entry name" value="DGC-Regulatory_Protein"/>
</dbReference>
<feature type="coiled-coil region" evidence="1">
    <location>
        <begin position="131"/>
        <end position="169"/>
    </location>
</feature>
<dbReference type="CDD" id="cd00130">
    <property type="entry name" value="PAS"/>
    <property type="match status" value="1"/>
</dbReference>
<keyword evidence="1" id="KW-0175">Coiled coil</keyword>
<dbReference type="EMBL" id="MFEN01000003">
    <property type="protein sequence ID" value="OGE84592.1"/>
    <property type="molecule type" value="Genomic_DNA"/>
</dbReference>
<evidence type="ECO:0000313" key="4">
    <source>
        <dbReference type="Proteomes" id="UP000176339"/>
    </source>
</evidence>
<evidence type="ECO:0000313" key="3">
    <source>
        <dbReference type="EMBL" id="OGE84592.1"/>
    </source>
</evidence>
<dbReference type="PANTHER" id="PTHR46663">
    <property type="entry name" value="DIGUANYLATE CYCLASE DGCT-RELATED"/>
    <property type="match status" value="1"/>
</dbReference>
<comment type="caution">
    <text evidence="3">The sequence shown here is derived from an EMBL/GenBank/DDBJ whole genome shotgun (WGS) entry which is preliminary data.</text>
</comment>
<dbReference type="InterPro" id="IPR001610">
    <property type="entry name" value="PAC"/>
</dbReference>
<dbReference type="NCBIfam" id="TIGR00229">
    <property type="entry name" value="sensory_box"/>
    <property type="match status" value="1"/>
</dbReference>
<evidence type="ECO:0000256" key="1">
    <source>
        <dbReference type="SAM" id="Coils"/>
    </source>
</evidence>
<dbReference type="InterPro" id="IPR035965">
    <property type="entry name" value="PAS-like_dom_sf"/>
</dbReference>
<feature type="domain" description="PAC" evidence="2">
    <location>
        <begin position="85"/>
        <end position="137"/>
    </location>
</feature>
<accession>A0A1F5P412</accession>
<sequence>MPLGLDQNLTEKDYQGLLTALDKTALVSMTDNKGNILYANNKFIEVSKYSLPELFGQNHRILKSHQQPDEVFVDLWKTISSGQVWRGEIKNRAKDSTYYWVDTSIAPILGSDGKPERYISVRFLITDKKNVEEAEKKRSEEIEKMNKFMIDRELKMVELKREIDNSKKQPPF</sequence>
<name>A0A1F5P412_9BACT</name>
<dbReference type="Proteomes" id="UP000176339">
    <property type="component" value="Unassembled WGS sequence"/>
</dbReference>
<reference evidence="3 4" key="1">
    <citation type="journal article" date="2016" name="Nat. Commun.">
        <title>Thousands of microbial genomes shed light on interconnected biogeochemical processes in an aquifer system.</title>
        <authorList>
            <person name="Anantharaman K."/>
            <person name="Brown C.T."/>
            <person name="Hug L.A."/>
            <person name="Sharon I."/>
            <person name="Castelle C.J."/>
            <person name="Probst A.J."/>
            <person name="Thomas B.C."/>
            <person name="Singh A."/>
            <person name="Wilkins M.J."/>
            <person name="Karaoz U."/>
            <person name="Brodie E.L."/>
            <person name="Williams K.H."/>
            <person name="Hubbard S.S."/>
            <person name="Banfield J.F."/>
        </authorList>
    </citation>
    <scope>NUCLEOTIDE SEQUENCE [LARGE SCALE GENOMIC DNA]</scope>
</reference>
<dbReference type="PROSITE" id="PS50113">
    <property type="entry name" value="PAC"/>
    <property type="match status" value="1"/>
</dbReference>
<dbReference type="SUPFAM" id="SSF55785">
    <property type="entry name" value="PYP-like sensor domain (PAS domain)"/>
    <property type="match status" value="1"/>
</dbReference>
<proteinExistence type="predicted"/>
<dbReference type="PANTHER" id="PTHR46663:SF3">
    <property type="entry name" value="SLL0267 PROTEIN"/>
    <property type="match status" value="1"/>
</dbReference>
<dbReference type="InterPro" id="IPR000700">
    <property type="entry name" value="PAS-assoc_C"/>
</dbReference>